<dbReference type="PROSITE" id="PS50943">
    <property type="entry name" value="HTH_CROC1"/>
    <property type="match status" value="1"/>
</dbReference>
<dbReference type="PANTHER" id="PTHR46558:SF13">
    <property type="entry name" value="HTH-TYPE TRANSCRIPTIONAL REGULATOR IMMR"/>
    <property type="match status" value="1"/>
</dbReference>
<dbReference type="RefSeq" id="WP_379277766.1">
    <property type="nucleotide sequence ID" value="NZ_JBHUGT010000013.1"/>
</dbReference>
<evidence type="ECO:0000313" key="4">
    <source>
        <dbReference type="Proteomes" id="UP001597493"/>
    </source>
</evidence>
<reference evidence="4" key="1">
    <citation type="journal article" date="2019" name="Int. J. Syst. Evol. Microbiol.">
        <title>The Global Catalogue of Microorganisms (GCM) 10K type strain sequencing project: providing services to taxonomists for standard genome sequencing and annotation.</title>
        <authorList>
            <consortium name="The Broad Institute Genomics Platform"/>
            <consortium name="The Broad Institute Genome Sequencing Center for Infectious Disease"/>
            <person name="Wu L."/>
            <person name="Ma J."/>
        </authorList>
    </citation>
    <scope>NUCLEOTIDE SEQUENCE [LARGE SCALE GENOMIC DNA]</scope>
    <source>
        <strain evidence="4">TISTR 1827</strain>
    </source>
</reference>
<dbReference type="InterPro" id="IPR001387">
    <property type="entry name" value="Cro/C1-type_HTH"/>
</dbReference>
<protein>
    <submittedName>
        <fullName evidence="3">Helix-turn-helix domain-containing protein</fullName>
    </submittedName>
</protein>
<proteinExistence type="predicted"/>
<dbReference type="EMBL" id="JBHUMY010000032">
    <property type="protein sequence ID" value="MFD2662852.1"/>
    <property type="molecule type" value="Genomic_DNA"/>
</dbReference>
<evidence type="ECO:0000256" key="1">
    <source>
        <dbReference type="ARBA" id="ARBA00023125"/>
    </source>
</evidence>
<dbReference type="PANTHER" id="PTHR46558">
    <property type="entry name" value="TRACRIPTIONAL REGULATORY PROTEIN-RELATED-RELATED"/>
    <property type="match status" value="1"/>
</dbReference>
<feature type="domain" description="HTH cro/C1-type" evidence="2">
    <location>
        <begin position="11"/>
        <end position="65"/>
    </location>
</feature>
<dbReference type="InterPro" id="IPR010982">
    <property type="entry name" value="Lambda_DNA-bd_dom_sf"/>
</dbReference>
<dbReference type="Pfam" id="PF01381">
    <property type="entry name" value="HTH_3"/>
    <property type="match status" value="1"/>
</dbReference>
<dbReference type="SUPFAM" id="SSF47413">
    <property type="entry name" value="lambda repressor-like DNA-binding domains"/>
    <property type="match status" value="1"/>
</dbReference>
<keyword evidence="1" id="KW-0238">DNA-binding</keyword>
<evidence type="ECO:0000259" key="2">
    <source>
        <dbReference type="PROSITE" id="PS50943"/>
    </source>
</evidence>
<comment type="caution">
    <text evidence="3">The sequence shown here is derived from an EMBL/GenBank/DDBJ whole genome shotgun (WGS) entry which is preliminary data.</text>
</comment>
<accession>A0ABW5R2Y5</accession>
<name>A0ABW5R2Y5_9BACL</name>
<evidence type="ECO:0000313" key="3">
    <source>
        <dbReference type="EMBL" id="MFD2662852.1"/>
    </source>
</evidence>
<dbReference type="Proteomes" id="UP001597493">
    <property type="component" value="Unassembled WGS sequence"/>
</dbReference>
<organism evidence="3 4">
    <name type="scientific">Paenibacillus thailandensis</name>
    <dbReference type="NCBI Taxonomy" id="393250"/>
    <lineage>
        <taxon>Bacteria</taxon>
        <taxon>Bacillati</taxon>
        <taxon>Bacillota</taxon>
        <taxon>Bacilli</taxon>
        <taxon>Bacillales</taxon>
        <taxon>Paenibacillaceae</taxon>
        <taxon>Paenibacillus</taxon>
    </lineage>
</organism>
<gene>
    <name evidence="3" type="ORF">ACFSW5_21590</name>
</gene>
<dbReference type="Gene3D" id="1.10.260.40">
    <property type="entry name" value="lambda repressor-like DNA-binding domains"/>
    <property type="match status" value="1"/>
</dbReference>
<dbReference type="SMART" id="SM00530">
    <property type="entry name" value="HTH_XRE"/>
    <property type="match status" value="1"/>
</dbReference>
<dbReference type="CDD" id="cd00093">
    <property type="entry name" value="HTH_XRE"/>
    <property type="match status" value="1"/>
</dbReference>
<sequence length="78" mass="8814">MAAAEVFPVRLKEARHKRGWSQLKLSVESGVCRGAISHYERAYRQPDLDQLARLADVLNVSTDYLLGRSEVPQCRTSL</sequence>
<keyword evidence="4" id="KW-1185">Reference proteome</keyword>